<dbReference type="EMBL" id="JAYDYW010000005">
    <property type="protein sequence ID" value="MEE1673420.1"/>
    <property type="molecule type" value="Genomic_DNA"/>
</dbReference>
<feature type="transmembrane region" description="Helical" evidence="9">
    <location>
        <begin position="41"/>
        <end position="63"/>
    </location>
</feature>
<feature type="transmembrane region" description="Helical" evidence="9">
    <location>
        <begin position="119"/>
        <end position="139"/>
    </location>
</feature>
<proteinExistence type="inferred from homology"/>
<gene>
    <name evidence="10" type="primary">brnQ</name>
    <name evidence="10" type="ORF">SNR37_002843</name>
</gene>
<dbReference type="PANTHER" id="PTHR30588:SF0">
    <property type="entry name" value="BRANCHED-CHAIN AMINO ACID PERMEASE BRNQ"/>
    <property type="match status" value="1"/>
</dbReference>
<evidence type="ECO:0000313" key="11">
    <source>
        <dbReference type="Proteomes" id="UP001310248"/>
    </source>
</evidence>
<feature type="transmembrane region" description="Helical" evidence="9">
    <location>
        <begin position="12"/>
        <end position="29"/>
    </location>
</feature>
<feature type="transmembrane region" description="Helical" evidence="9">
    <location>
        <begin position="374"/>
        <end position="395"/>
    </location>
</feature>
<dbReference type="RefSeq" id="WP_329774727.1">
    <property type="nucleotide sequence ID" value="NZ_JAYDYW010000005.1"/>
</dbReference>
<keyword evidence="7 9" id="KW-1133">Transmembrane helix</keyword>
<evidence type="ECO:0000256" key="4">
    <source>
        <dbReference type="ARBA" id="ARBA00022475"/>
    </source>
</evidence>
<evidence type="ECO:0000256" key="7">
    <source>
        <dbReference type="ARBA" id="ARBA00022989"/>
    </source>
</evidence>
<keyword evidence="6 9" id="KW-0029">Amino-acid transport</keyword>
<feature type="transmembrane region" description="Helical" evidence="9">
    <location>
        <begin position="84"/>
        <end position="107"/>
    </location>
</feature>
<feature type="transmembrane region" description="Helical" evidence="9">
    <location>
        <begin position="226"/>
        <end position="250"/>
    </location>
</feature>
<sequence>MTKPLGSWNTLSLGMMVFAFFLGAGNLIFPPMAGMLAGDNLAMSMLGFLATAVGLPLLGLLAIAKAGGGIVHLGRYLPSKVANFIALAIYLVLVPMFGIPRTCLVAYELGLVPLVESASQLTLIAYSSFYFIAALFFILRRGGLIDTVGKIITPLLVICIAVIGVSVFSNPFAEIAEAQKGFADMPFGQGFIDGYNTMDALAALMFGVLMIDALNSKGVTGKGEQFGYLVKASIIAAIGLTLFYVVLFYLGATATGVAPEAQNGGEIIVAYVGVLFGAKGQLLLTAIVSLACFTTAIGGISSFSTYVSDNSKFSYKLTAIITAACCALVANIGLNQLLVVSIPILIGIYPVAVALIAFNLLVDWFNRPQMAARLIIGVAAIFGILDAIKATGVNMDAFNALPGFSQGFAWLLPTFAAVLVSIFARPSKQAVVETA</sequence>
<reference evidence="11" key="1">
    <citation type="submission" date="2023-07" db="EMBL/GenBank/DDBJ databases">
        <title>Draft genome sequence of Agarivorans aestuarii strain ZMCS4, a CAZymes producing bacteria isolated from the marine brown algae Clodostephus spongiosus.</title>
        <authorList>
            <person name="Lorente B."/>
            <person name="Cabral C."/>
            <person name="Frias J."/>
            <person name="Faria J."/>
            <person name="Toubarro D."/>
        </authorList>
    </citation>
    <scope>NUCLEOTIDE SEQUENCE [LARGE SCALE GENOMIC DNA]</scope>
    <source>
        <strain evidence="11">ZMCS4</strain>
    </source>
</reference>
<comment type="function">
    <text evidence="9">Component of the transport system for branched-chain amino acids.</text>
</comment>
<feature type="transmembrane region" description="Helical" evidence="9">
    <location>
        <begin position="282"/>
        <end position="303"/>
    </location>
</feature>
<evidence type="ECO:0000256" key="5">
    <source>
        <dbReference type="ARBA" id="ARBA00022692"/>
    </source>
</evidence>
<keyword evidence="5 9" id="KW-0812">Transmembrane</keyword>
<feature type="transmembrane region" description="Helical" evidence="9">
    <location>
        <begin position="407"/>
        <end position="424"/>
    </location>
</feature>
<comment type="similarity">
    <text evidence="2 9">Belongs to the branched chain amino acid transporter family.</text>
</comment>
<feature type="transmembrane region" description="Helical" evidence="9">
    <location>
        <begin position="192"/>
        <end position="214"/>
    </location>
</feature>
<feature type="transmembrane region" description="Helical" evidence="9">
    <location>
        <begin position="340"/>
        <end position="362"/>
    </location>
</feature>
<evidence type="ECO:0000256" key="2">
    <source>
        <dbReference type="ARBA" id="ARBA00008540"/>
    </source>
</evidence>
<keyword evidence="3 9" id="KW-0813">Transport</keyword>
<feature type="transmembrane region" description="Helical" evidence="9">
    <location>
        <begin position="151"/>
        <end position="172"/>
    </location>
</feature>
<keyword evidence="11" id="KW-1185">Reference proteome</keyword>
<protein>
    <recommendedName>
        <fullName evidence="9">Branched-chain amino acid transport system carrier protein</fullName>
    </recommendedName>
</protein>
<evidence type="ECO:0000256" key="1">
    <source>
        <dbReference type="ARBA" id="ARBA00004651"/>
    </source>
</evidence>
<organism evidence="10 11">
    <name type="scientific">Agarivorans aestuarii</name>
    <dbReference type="NCBI Taxonomy" id="1563703"/>
    <lineage>
        <taxon>Bacteria</taxon>
        <taxon>Pseudomonadati</taxon>
        <taxon>Pseudomonadota</taxon>
        <taxon>Gammaproteobacteria</taxon>
        <taxon>Alteromonadales</taxon>
        <taxon>Alteromonadaceae</taxon>
        <taxon>Agarivorans</taxon>
    </lineage>
</organism>
<evidence type="ECO:0000256" key="3">
    <source>
        <dbReference type="ARBA" id="ARBA00022448"/>
    </source>
</evidence>
<evidence type="ECO:0000256" key="8">
    <source>
        <dbReference type="ARBA" id="ARBA00023136"/>
    </source>
</evidence>
<dbReference type="InterPro" id="IPR004685">
    <property type="entry name" value="Brnchd-chn_aa_trnsp_Livcs"/>
</dbReference>
<keyword evidence="4" id="KW-1003">Cell membrane</keyword>
<dbReference type="Pfam" id="PF05525">
    <property type="entry name" value="Branch_AA_trans"/>
    <property type="match status" value="1"/>
</dbReference>
<keyword evidence="8 9" id="KW-0472">Membrane</keyword>
<name>A0ABU7G4N0_9ALTE</name>
<dbReference type="PANTHER" id="PTHR30588">
    <property type="entry name" value="BRANCHED-CHAIN AMINO ACID TRANSPORT SYSTEM 2 CARRIER PROTEIN"/>
    <property type="match status" value="1"/>
</dbReference>
<evidence type="ECO:0000256" key="6">
    <source>
        <dbReference type="ARBA" id="ARBA00022970"/>
    </source>
</evidence>
<comment type="caution">
    <text evidence="10">The sequence shown here is derived from an EMBL/GenBank/DDBJ whole genome shotgun (WGS) entry which is preliminary data.</text>
</comment>
<comment type="subcellular location">
    <subcellularLocation>
        <location evidence="9">Cell inner membrane</location>
        <topology evidence="9">Multi-pass membrane protein</topology>
    </subcellularLocation>
    <subcellularLocation>
        <location evidence="1">Cell membrane</location>
        <topology evidence="1">Multi-pass membrane protein</topology>
    </subcellularLocation>
</comment>
<dbReference type="Proteomes" id="UP001310248">
    <property type="component" value="Unassembled WGS sequence"/>
</dbReference>
<feature type="transmembrane region" description="Helical" evidence="9">
    <location>
        <begin position="315"/>
        <end position="334"/>
    </location>
</feature>
<accession>A0ABU7G4N0</accession>
<dbReference type="NCBIfam" id="TIGR00796">
    <property type="entry name" value="livcs"/>
    <property type="match status" value="1"/>
</dbReference>
<evidence type="ECO:0000313" key="10">
    <source>
        <dbReference type="EMBL" id="MEE1673420.1"/>
    </source>
</evidence>
<evidence type="ECO:0000256" key="9">
    <source>
        <dbReference type="RuleBase" id="RU362122"/>
    </source>
</evidence>